<dbReference type="OrthoDB" id="5383784at2759"/>
<evidence type="ECO:0000313" key="2">
    <source>
        <dbReference type="EMBL" id="KAF2669552.1"/>
    </source>
</evidence>
<organism evidence="2 3">
    <name type="scientific">Microthyrium microscopicum</name>
    <dbReference type="NCBI Taxonomy" id="703497"/>
    <lineage>
        <taxon>Eukaryota</taxon>
        <taxon>Fungi</taxon>
        <taxon>Dikarya</taxon>
        <taxon>Ascomycota</taxon>
        <taxon>Pezizomycotina</taxon>
        <taxon>Dothideomycetes</taxon>
        <taxon>Dothideomycetes incertae sedis</taxon>
        <taxon>Microthyriales</taxon>
        <taxon>Microthyriaceae</taxon>
        <taxon>Microthyrium</taxon>
    </lineage>
</organism>
<feature type="region of interest" description="Disordered" evidence="1">
    <location>
        <begin position="365"/>
        <end position="436"/>
    </location>
</feature>
<name>A0A6A6UBL3_9PEZI</name>
<reference evidence="2" key="1">
    <citation type="journal article" date="2020" name="Stud. Mycol.">
        <title>101 Dothideomycetes genomes: a test case for predicting lifestyles and emergence of pathogens.</title>
        <authorList>
            <person name="Haridas S."/>
            <person name="Albert R."/>
            <person name="Binder M."/>
            <person name="Bloem J."/>
            <person name="Labutti K."/>
            <person name="Salamov A."/>
            <person name="Andreopoulos B."/>
            <person name="Baker S."/>
            <person name="Barry K."/>
            <person name="Bills G."/>
            <person name="Bluhm B."/>
            <person name="Cannon C."/>
            <person name="Castanera R."/>
            <person name="Culley D."/>
            <person name="Daum C."/>
            <person name="Ezra D."/>
            <person name="Gonzalez J."/>
            <person name="Henrissat B."/>
            <person name="Kuo A."/>
            <person name="Liang C."/>
            <person name="Lipzen A."/>
            <person name="Lutzoni F."/>
            <person name="Magnuson J."/>
            <person name="Mondo S."/>
            <person name="Nolan M."/>
            <person name="Ohm R."/>
            <person name="Pangilinan J."/>
            <person name="Park H.-J."/>
            <person name="Ramirez L."/>
            <person name="Alfaro M."/>
            <person name="Sun H."/>
            <person name="Tritt A."/>
            <person name="Yoshinaga Y."/>
            <person name="Zwiers L.-H."/>
            <person name="Turgeon B."/>
            <person name="Goodwin S."/>
            <person name="Spatafora J."/>
            <person name="Crous P."/>
            <person name="Grigoriev I."/>
        </authorList>
    </citation>
    <scope>NUCLEOTIDE SEQUENCE</scope>
    <source>
        <strain evidence="2">CBS 115976</strain>
    </source>
</reference>
<keyword evidence="3" id="KW-1185">Reference proteome</keyword>
<protein>
    <submittedName>
        <fullName evidence="2">Uncharacterized protein</fullName>
    </submittedName>
</protein>
<gene>
    <name evidence="2" type="ORF">BT63DRAFT_264057</name>
</gene>
<proteinExistence type="predicted"/>
<dbReference type="Proteomes" id="UP000799302">
    <property type="component" value="Unassembled WGS sequence"/>
</dbReference>
<accession>A0A6A6UBL3</accession>
<dbReference type="EMBL" id="MU004235">
    <property type="protein sequence ID" value="KAF2669552.1"/>
    <property type="molecule type" value="Genomic_DNA"/>
</dbReference>
<evidence type="ECO:0000256" key="1">
    <source>
        <dbReference type="SAM" id="MobiDB-lite"/>
    </source>
</evidence>
<feature type="compositionally biased region" description="Polar residues" evidence="1">
    <location>
        <begin position="386"/>
        <end position="431"/>
    </location>
</feature>
<evidence type="ECO:0000313" key="3">
    <source>
        <dbReference type="Proteomes" id="UP000799302"/>
    </source>
</evidence>
<dbReference type="AlphaFoldDB" id="A0A6A6UBL3"/>
<sequence>MGRLPYLENLAWGRSIWSPPWESGWDTLTSTNTTGSSRPIELLDGQYPEDIQQYDERNRPINPRSQQMGRELRRAANDVLCVFGVVERAEETDDEIDHQIVRAEEEILVPTTLASIIISSLSETWISNVMCRLLALPPKAEDTLAYTVAEDYTLFGPWMFGFAGAPANLLERVCQPPLLAPATCYFIFRMILAKISNLRTRQKLIALTTNVSFGLHIFYEFVDFPLRFHGLVHSLGLISTSKMFPNINDFNPFNPVFPLRFEMSCVPMWLYFYKGAVRRVVHTHLLHRIVRPLILEMFQYTGEEEESYTPATAEMPIPVDVEQNAHRPEERTAGHALETLANADLPVGSFELNLENFATVNQPVNTPAPDLPPMGLILDFGPLSTDGISHQAEPSSQTPDNTQANTQQDPPASQSSARVNPPSASSNSPIDSNPEEVNHSIRITEVESADGPMPQLNIEYYETIPPPTHRVRRRRGARTRRETPLTLLPQKRLASIVTSSICSMGLLSIDAWLLPQVVRWWVHTHGMPSGPIGRSERFLRFLDPAPERMSIKAVASLVGKVVVCEAIREMVMLGLWVVETRLVIVAGKRWFEWGGRGHVREDEDID</sequence>